<proteinExistence type="predicted"/>
<feature type="transmembrane region" description="Helical" evidence="1">
    <location>
        <begin position="39"/>
        <end position="58"/>
    </location>
</feature>
<sequence>MKYLVYYIYPLISIFVKDVSLLVFYLNGRITDPLAALRVIVLGFGFVLVFMIYVMAAVGNV</sequence>
<organism evidence="2 3">
    <name type="scientific">Anaerococcus cruorum</name>
    <dbReference type="NCBI Taxonomy" id="3115617"/>
    <lineage>
        <taxon>Bacteria</taxon>
        <taxon>Bacillati</taxon>
        <taxon>Bacillota</taxon>
        <taxon>Tissierellia</taxon>
        <taxon>Tissierellales</taxon>
        <taxon>Peptoniphilaceae</taxon>
        <taxon>Anaerococcus</taxon>
    </lineage>
</organism>
<evidence type="ECO:0000256" key="1">
    <source>
        <dbReference type="SAM" id="Phobius"/>
    </source>
</evidence>
<evidence type="ECO:0000313" key="3">
    <source>
        <dbReference type="Proteomes" id="UP001638015"/>
    </source>
</evidence>
<dbReference type="EMBL" id="JBGMEH010000001">
    <property type="protein sequence ID" value="MFO3715278.1"/>
    <property type="molecule type" value="Genomic_DNA"/>
</dbReference>
<keyword evidence="1" id="KW-1133">Transmembrane helix</keyword>
<name>A0ABW9MTX6_9FIRM</name>
<keyword evidence="1" id="KW-0812">Transmembrane</keyword>
<dbReference type="RefSeq" id="WP_410032178.1">
    <property type="nucleotide sequence ID" value="NZ_JBGMEH010000001.1"/>
</dbReference>
<evidence type="ECO:0000313" key="2">
    <source>
        <dbReference type="EMBL" id="MFO3715278.1"/>
    </source>
</evidence>
<keyword evidence="3" id="KW-1185">Reference proteome</keyword>
<protein>
    <submittedName>
        <fullName evidence="2">Uncharacterized protein</fullName>
    </submittedName>
</protein>
<accession>A0ABW9MTX6</accession>
<reference evidence="2 3" key="1">
    <citation type="journal article" date="2025" name="Anaerobe">
        <title>Description of Anaerococcus kampingiae sp. nov., Anaerococcus groningensis sp. nov., Anaerococcus martiniensis sp. nov., and Anaerococcus cruorum sp. nov., isolated from human clinical specimens.</title>
        <authorList>
            <person name="Boiten K.E."/>
            <person name="Meijer J."/>
            <person name="van Wezel E.M."/>
            <person name="Veloo A.C.M."/>
        </authorList>
    </citation>
    <scope>NUCLEOTIDE SEQUENCE [LARGE SCALE GENOMIC DNA]</scope>
    <source>
        <strain evidence="2 3">ENR1039</strain>
    </source>
</reference>
<keyword evidence="1" id="KW-0472">Membrane</keyword>
<gene>
    <name evidence="2" type="ORF">ACCQ40_00580</name>
</gene>
<dbReference type="Proteomes" id="UP001638015">
    <property type="component" value="Unassembled WGS sequence"/>
</dbReference>
<feature type="transmembrane region" description="Helical" evidence="1">
    <location>
        <begin position="6"/>
        <end position="27"/>
    </location>
</feature>
<comment type="caution">
    <text evidence="2">The sequence shown here is derived from an EMBL/GenBank/DDBJ whole genome shotgun (WGS) entry which is preliminary data.</text>
</comment>